<evidence type="ECO:0000313" key="1">
    <source>
        <dbReference type="EMBL" id="MED6108707.1"/>
    </source>
</evidence>
<dbReference type="Proteomes" id="UP001341840">
    <property type="component" value="Unassembled WGS sequence"/>
</dbReference>
<keyword evidence="2" id="KW-1185">Reference proteome</keyword>
<protein>
    <submittedName>
        <fullName evidence="1">Uncharacterized protein</fullName>
    </submittedName>
</protein>
<proteinExistence type="predicted"/>
<accession>A0ABU6Q9W9</accession>
<evidence type="ECO:0000313" key="2">
    <source>
        <dbReference type="Proteomes" id="UP001341840"/>
    </source>
</evidence>
<organism evidence="1 2">
    <name type="scientific">Stylosanthes scabra</name>
    <dbReference type="NCBI Taxonomy" id="79078"/>
    <lineage>
        <taxon>Eukaryota</taxon>
        <taxon>Viridiplantae</taxon>
        <taxon>Streptophyta</taxon>
        <taxon>Embryophyta</taxon>
        <taxon>Tracheophyta</taxon>
        <taxon>Spermatophyta</taxon>
        <taxon>Magnoliopsida</taxon>
        <taxon>eudicotyledons</taxon>
        <taxon>Gunneridae</taxon>
        <taxon>Pentapetalae</taxon>
        <taxon>rosids</taxon>
        <taxon>fabids</taxon>
        <taxon>Fabales</taxon>
        <taxon>Fabaceae</taxon>
        <taxon>Papilionoideae</taxon>
        <taxon>50 kb inversion clade</taxon>
        <taxon>dalbergioids sensu lato</taxon>
        <taxon>Dalbergieae</taxon>
        <taxon>Pterocarpus clade</taxon>
        <taxon>Stylosanthes</taxon>
    </lineage>
</organism>
<name>A0ABU6Q9W9_9FABA</name>
<gene>
    <name evidence="1" type="ORF">PIB30_026682</name>
</gene>
<sequence>MLGWGGIWWYLADGSDESTLLDPYAWSICCLNPCAMSWAVGALVLVTSQTSSSPVEVRCSHVASAGSWTATGSVCWSISDGAPKTDLESLIFHNRNSLQSLGLQQLWIENIKSNKIAARIKSARPWVEVLCIPMITAKPNLDGLSR</sequence>
<comment type="caution">
    <text evidence="1">The sequence shown here is derived from an EMBL/GenBank/DDBJ whole genome shotgun (WGS) entry which is preliminary data.</text>
</comment>
<reference evidence="1 2" key="1">
    <citation type="journal article" date="2023" name="Plants (Basel)">
        <title>Bridging the Gap: Combining Genomics and Transcriptomics Approaches to Understand Stylosanthes scabra, an Orphan Legume from the Brazilian Caatinga.</title>
        <authorList>
            <person name="Ferreira-Neto J.R.C."/>
            <person name="da Silva M.D."/>
            <person name="Binneck E."/>
            <person name="de Melo N.F."/>
            <person name="da Silva R.H."/>
            <person name="de Melo A.L.T.M."/>
            <person name="Pandolfi V."/>
            <person name="Bustamante F.O."/>
            <person name="Brasileiro-Vidal A.C."/>
            <person name="Benko-Iseppon A.M."/>
        </authorList>
    </citation>
    <scope>NUCLEOTIDE SEQUENCE [LARGE SCALE GENOMIC DNA]</scope>
    <source>
        <tissue evidence="1">Leaves</tissue>
    </source>
</reference>
<dbReference type="EMBL" id="JASCZI010000101">
    <property type="protein sequence ID" value="MED6108707.1"/>
    <property type="molecule type" value="Genomic_DNA"/>
</dbReference>